<keyword evidence="9" id="KW-1185">Reference proteome</keyword>
<dbReference type="GO" id="GO:0051537">
    <property type="term" value="F:2 iron, 2 sulfur cluster binding"/>
    <property type="evidence" value="ECO:0007669"/>
    <property type="project" value="UniProtKB-KW"/>
</dbReference>
<keyword evidence="3 7" id="KW-0479">Metal-binding</keyword>
<dbReference type="OrthoDB" id="9807941at2"/>
<evidence type="ECO:0000256" key="6">
    <source>
        <dbReference type="ARBA" id="ARBA00034078"/>
    </source>
</evidence>
<proteinExistence type="inferred from homology"/>
<sequence length="174" mass="19826">MKMVRDTWTGSEEDRARVNSILDEFEGQDPMESLIPALHKIQAAYRYIPEEAGHIISERWHIPETDIFNVVSFYSDFSTEPRGKRVLWICEGAACYFMGGPQLGEVAQSVLGIPYNETTPDGEWTLRRADFCFGVCHRAPLVELDHHIYGPLSPEELRALIANPPEHSVEEDHE</sequence>
<evidence type="ECO:0000256" key="4">
    <source>
        <dbReference type="ARBA" id="ARBA00023004"/>
    </source>
</evidence>
<feature type="binding site" evidence="7">
    <location>
        <position position="132"/>
    </location>
    <ligand>
        <name>[2Fe-2S] cluster</name>
        <dbReference type="ChEBI" id="CHEBI:190135"/>
    </ligand>
</feature>
<dbReference type="PANTHER" id="PTHR43342:SF1">
    <property type="entry name" value="BIFURCATING [FEFE] HYDROGENASE GAMMA SUBUNIT"/>
    <property type="match status" value="1"/>
</dbReference>
<comment type="cofactor">
    <cofactor evidence="7">
        <name>[2Fe-2S] cluster</name>
        <dbReference type="ChEBI" id="CHEBI:190135"/>
    </cofactor>
    <text evidence="7">Binds 1 [2Fe-2S] cluster.</text>
</comment>
<dbReference type="Pfam" id="PF01257">
    <property type="entry name" value="2Fe-2S_thioredx"/>
    <property type="match status" value="1"/>
</dbReference>
<dbReference type="CDD" id="cd03064">
    <property type="entry name" value="TRX_Fd_NuoE"/>
    <property type="match status" value="1"/>
</dbReference>
<evidence type="ECO:0000313" key="8">
    <source>
        <dbReference type="EMBL" id="ACZ42446.1"/>
    </source>
</evidence>
<evidence type="ECO:0000256" key="5">
    <source>
        <dbReference type="ARBA" id="ARBA00023014"/>
    </source>
</evidence>
<dbReference type="InterPro" id="IPR036249">
    <property type="entry name" value="Thioredoxin-like_sf"/>
</dbReference>
<organism evidence="8 9">
    <name type="scientific">Thermobaculum terrenum (strain ATCC BAA-798 / CCMEE 7001 / YNP1)</name>
    <dbReference type="NCBI Taxonomy" id="525904"/>
    <lineage>
        <taxon>Bacteria</taxon>
        <taxon>Bacillati</taxon>
        <taxon>Chloroflexota</taxon>
        <taxon>Chloroflexia</taxon>
        <taxon>Candidatus Thermobaculales</taxon>
        <taxon>Candidatus Thermobaculaceae</taxon>
        <taxon>Thermobaculum</taxon>
    </lineage>
</organism>
<dbReference type="EMBL" id="CP001825">
    <property type="protein sequence ID" value="ACZ42446.1"/>
    <property type="molecule type" value="Genomic_DNA"/>
</dbReference>
<dbReference type="STRING" id="525904.Tter_1540"/>
<name>D1CCD1_THET1</name>
<reference evidence="9" key="1">
    <citation type="journal article" date="2010" name="Stand. Genomic Sci.">
        <title>Complete genome sequence of 'Thermobaculum terrenum' type strain (YNP1).</title>
        <authorList>
            <person name="Kiss H."/>
            <person name="Cleland D."/>
            <person name="Lapidus A."/>
            <person name="Lucas S."/>
            <person name="Glavina Del Rio T."/>
            <person name="Nolan M."/>
            <person name="Tice H."/>
            <person name="Han C."/>
            <person name="Goodwin L."/>
            <person name="Pitluck S."/>
            <person name="Liolios K."/>
            <person name="Ivanova N."/>
            <person name="Mavromatis K."/>
            <person name="Ovchinnikova G."/>
            <person name="Pati A."/>
            <person name="Chen A."/>
            <person name="Palaniappan K."/>
            <person name="Land M."/>
            <person name="Hauser L."/>
            <person name="Chang Y."/>
            <person name="Jeffries C."/>
            <person name="Lu M."/>
            <person name="Brettin T."/>
            <person name="Detter J."/>
            <person name="Goker M."/>
            <person name="Tindall B."/>
            <person name="Beck B."/>
            <person name="McDermott T."/>
            <person name="Woyke T."/>
            <person name="Bristow J."/>
            <person name="Eisen J."/>
            <person name="Markowitz V."/>
            <person name="Hugenholtz P."/>
            <person name="Kyrpides N."/>
            <person name="Klenk H."/>
            <person name="Cheng J."/>
        </authorList>
    </citation>
    <scope>NUCLEOTIDE SEQUENCE [LARGE SCALE GENOMIC DNA]</scope>
    <source>
        <strain evidence="9">ATCC BAA-798 / YNP1</strain>
    </source>
</reference>
<dbReference type="InterPro" id="IPR002023">
    <property type="entry name" value="NuoE-like"/>
</dbReference>
<comment type="similarity">
    <text evidence="1">Belongs to the complex I 24 kDa subunit family.</text>
</comment>
<feature type="binding site" evidence="7">
    <location>
        <position position="90"/>
    </location>
    <ligand>
        <name>[2Fe-2S] cluster</name>
        <dbReference type="ChEBI" id="CHEBI:190135"/>
    </ligand>
</feature>
<feature type="binding site" evidence="7">
    <location>
        <position position="95"/>
    </location>
    <ligand>
        <name>[2Fe-2S] cluster</name>
        <dbReference type="ChEBI" id="CHEBI:190135"/>
    </ligand>
</feature>
<dbReference type="InterPro" id="IPR042128">
    <property type="entry name" value="NuoE_dom"/>
</dbReference>
<dbReference type="eggNOG" id="COG1905">
    <property type="taxonomic scope" value="Bacteria"/>
</dbReference>
<evidence type="ECO:0000256" key="2">
    <source>
        <dbReference type="ARBA" id="ARBA00022714"/>
    </source>
</evidence>
<gene>
    <name evidence="8" type="ordered locus">Tter_1540</name>
</gene>
<dbReference type="Proteomes" id="UP000000323">
    <property type="component" value="Chromosome 1"/>
</dbReference>
<dbReference type="KEGG" id="ttr:Tter_1540"/>
<dbReference type="HOGENOM" id="CLU_054362_2_1_0"/>
<dbReference type="GO" id="GO:0016491">
    <property type="term" value="F:oxidoreductase activity"/>
    <property type="evidence" value="ECO:0007669"/>
    <property type="project" value="InterPro"/>
</dbReference>
<dbReference type="SUPFAM" id="SSF52833">
    <property type="entry name" value="Thioredoxin-like"/>
    <property type="match status" value="1"/>
</dbReference>
<evidence type="ECO:0000256" key="3">
    <source>
        <dbReference type="ARBA" id="ARBA00022723"/>
    </source>
</evidence>
<keyword evidence="5 7" id="KW-0411">Iron-sulfur</keyword>
<dbReference type="Gene3D" id="1.10.10.1590">
    <property type="entry name" value="NADH-quinone oxidoreductase subunit E"/>
    <property type="match status" value="1"/>
</dbReference>
<dbReference type="AlphaFoldDB" id="D1CCD1"/>
<dbReference type="PIRSF" id="PIRSF000216">
    <property type="entry name" value="NADH_DH_24kDa"/>
    <property type="match status" value="1"/>
</dbReference>
<feature type="binding site" evidence="7">
    <location>
        <position position="136"/>
    </location>
    <ligand>
        <name>[2Fe-2S] cluster</name>
        <dbReference type="ChEBI" id="CHEBI:190135"/>
    </ligand>
</feature>
<dbReference type="InterPro" id="IPR041921">
    <property type="entry name" value="NuoE_N"/>
</dbReference>
<evidence type="ECO:0000313" key="9">
    <source>
        <dbReference type="Proteomes" id="UP000000323"/>
    </source>
</evidence>
<dbReference type="Gene3D" id="3.40.30.10">
    <property type="entry name" value="Glutaredoxin"/>
    <property type="match status" value="1"/>
</dbReference>
<comment type="cofactor">
    <cofactor evidence="6">
        <name>[2Fe-2S] cluster</name>
        <dbReference type="ChEBI" id="CHEBI:190135"/>
    </cofactor>
</comment>
<dbReference type="GO" id="GO:0046872">
    <property type="term" value="F:metal ion binding"/>
    <property type="evidence" value="ECO:0007669"/>
    <property type="project" value="UniProtKB-KW"/>
</dbReference>
<evidence type="ECO:0000256" key="1">
    <source>
        <dbReference type="ARBA" id="ARBA00010643"/>
    </source>
</evidence>
<protein>
    <submittedName>
        <fullName evidence="8">NADH dehydrogenase (Ubiquinone) 24 kDa subunit</fullName>
    </submittedName>
</protein>
<keyword evidence="4 7" id="KW-0408">Iron</keyword>
<keyword evidence="8" id="KW-0830">Ubiquinone</keyword>
<dbReference type="InterPro" id="IPR028431">
    <property type="entry name" value="NADP_DH_HndA-like"/>
</dbReference>
<evidence type="ECO:0000256" key="7">
    <source>
        <dbReference type="PIRSR" id="PIRSR000216-1"/>
    </source>
</evidence>
<accession>D1CCD1</accession>
<keyword evidence="2 7" id="KW-0001">2Fe-2S</keyword>
<dbReference type="PANTHER" id="PTHR43342">
    <property type="entry name" value="NADH-QUINONE OXIDOREDUCTASE, E SUBUNIT"/>
    <property type="match status" value="1"/>
</dbReference>